<dbReference type="GO" id="GO:0043190">
    <property type="term" value="C:ATP-binding cassette (ABC) transporter complex"/>
    <property type="evidence" value="ECO:0007669"/>
    <property type="project" value="InterPro"/>
</dbReference>
<dbReference type="InterPro" id="IPR017871">
    <property type="entry name" value="ABC_transporter-like_CS"/>
</dbReference>
<dbReference type="InterPro" id="IPR027417">
    <property type="entry name" value="P-loop_NTPase"/>
</dbReference>
<feature type="domain" description="ABC transporter" evidence="4">
    <location>
        <begin position="6"/>
        <end position="236"/>
    </location>
</feature>
<dbReference type="InterPro" id="IPR008995">
    <property type="entry name" value="Mo/tungstate-bd_C_term_dom"/>
</dbReference>
<protein>
    <submittedName>
        <fullName evidence="5">ABC transporter, ATP-binding protein (Cluster 1, maltose/g3p/polyamine/iron) ABC transporter, ATP-binding protein (Cluster 10, nitrate/sulfonate/bicarbonate)</fullName>
    </submittedName>
</protein>
<dbReference type="Pfam" id="PF08402">
    <property type="entry name" value="TOBE_2"/>
    <property type="match status" value="1"/>
</dbReference>
<dbReference type="GO" id="GO:0022857">
    <property type="term" value="F:transmembrane transporter activity"/>
    <property type="evidence" value="ECO:0007669"/>
    <property type="project" value="InterPro"/>
</dbReference>
<dbReference type="AlphaFoldDB" id="A0A6J4V2B8"/>
<gene>
    <name evidence="5" type="ORF">AVDCRST_MAG59-3046</name>
</gene>
<dbReference type="Pfam" id="PF00005">
    <property type="entry name" value="ABC_tran"/>
    <property type="match status" value="1"/>
</dbReference>
<dbReference type="SUPFAM" id="SSF50331">
    <property type="entry name" value="MOP-like"/>
    <property type="match status" value="1"/>
</dbReference>
<evidence type="ECO:0000256" key="2">
    <source>
        <dbReference type="ARBA" id="ARBA00022741"/>
    </source>
</evidence>
<evidence type="ECO:0000256" key="3">
    <source>
        <dbReference type="ARBA" id="ARBA00022840"/>
    </source>
</evidence>
<keyword evidence="1" id="KW-0813">Transport</keyword>
<dbReference type="SMART" id="SM00382">
    <property type="entry name" value="AAA"/>
    <property type="match status" value="1"/>
</dbReference>
<keyword evidence="2" id="KW-0547">Nucleotide-binding</keyword>
<dbReference type="InterPro" id="IPR003439">
    <property type="entry name" value="ABC_transporter-like_ATP-bd"/>
</dbReference>
<sequence length="357" mass="38380">MQPPALQLRALRKRFGAVEAVAGVDLALRPGEFLTLLGPSGSGKTTILKLIAGFERPSAGAIELAGRDVSALSPADRGIGVVFQQYALFPHMSVRDNIAYPLKLRRRSPAERDRRVEEMLALVELSGYGARFPRELSGGQQQRVAVARALAFEPALLLMDEPLGALDRALRVGMQEEIRRIHRESGATILYVTHDQEEALTMSDRVAIMREGRLLQVGAPRELYRRPADRFVATFFGECTLVPATLLASPDAGHVRVAALGREATVRRGAPTLADDISLAVRPGKLRLRPTADDLPLPTTVVDVLYLGDSVRIVGWNPVAGEVLARADPDEAAAVAIGQELALGFAPADAVAVGGSR</sequence>
<dbReference type="InterPro" id="IPR013611">
    <property type="entry name" value="Transp-assoc_OB_typ2"/>
</dbReference>
<dbReference type="InterPro" id="IPR003593">
    <property type="entry name" value="AAA+_ATPase"/>
</dbReference>
<dbReference type="SUPFAM" id="SSF52540">
    <property type="entry name" value="P-loop containing nucleoside triphosphate hydrolases"/>
    <property type="match status" value="1"/>
</dbReference>
<dbReference type="EMBL" id="CADCWF010000204">
    <property type="protein sequence ID" value="CAA9566023.1"/>
    <property type="molecule type" value="Genomic_DNA"/>
</dbReference>
<dbReference type="InterPro" id="IPR050093">
    <property type="entry name" value="ABC_SmlMolc_Importer"/>
</dbReference>
<dbReference type="PROSITE" id="PS50893">
    <property type="entry name" value="ABC_TRANSPORTER_2"/>
    <property type="match status" value="1"/>
</dbReference>
<dbReference type="PANTHER" id="PTHR42781">
    <property type="entry name" value="SPERMIDINE/PUTRESCINE IMPORT ATP-BINDING PROTEIN POTA"/>
    <property type="match status" value="1"/>
</dbReference>
<keyword evidence="3 5" id="KW-0067">ATP-binding</keyword>
<evidence type="ECO:0000313" key="5">
    <source>
        <dbReference type="EMBL" id="CAA9566023.1"/>
    </source>
</evidence>
<evidence type="ECO:0000259" key="4">
    <source>
        <dbReference type="PROSITE" id="PS50893"/>
    </source>
</evidence>
<accession>A0A6J4V2B8</accession>
<name>A0A6J4V2B8_9BACT</name>
<dbReference type="PROSITE" id="PS00211">
    <property type="entry name" value="ABC_TRANSPORTER_1"/>
    <property type="match status" value="1"/>
</dbReference>
<proteinExistence type="predicted"/>
<dbReference type="PANTHER" id="PTHR42781:SF4">
    <property type="entry name" value="SPERMIDINE_PUTRESCINE IMPORT ATP-BINDING PROTEIN POTA"/>
    <property type="match status" value="1"/>
</dbReference>
<evidence type="ECO:0000256" key="1">
    <source>
        <dbReference type="ARBA" id="ARBA00022448"/>
    </source>
</evidence>
<dbReference type="GO" id="GO:0016887">
    <property type="term" value="F:ATP hydrolysis activity"/>
    <property type="evidence" value="ECO:0007669"/>
    <property type="project" value="InterPro"/>
</dbReference>
<dbReference type="GO" id="GO:0015697">
    <property type="term" value="P:quaternary ammonium group transport"/>
    <property type="evidence" value="ECO:0007669"/>
    <property type="project" value="UniProtKB-ARBA"/>
</dbReference>
<reference evidence="5" key="1">
    <citation type="submission" date="2020-02" db="EMBL/GenBank/DDBJ databases">
        <authorList>
            <person name="Meier V. D."/>
        </authorList>
    </citation>
    <scope>NUCLEOTIDE SEQUENCE</scope>
    <source>
        <strain evidence="5">AVDCRST_MAG59</strain>
    </source>
</reference>
<dbReference type="FunFam" id="3.40.50.300:FF:000425">
    <property type="entry name" value="Probable ABC transporter, ATP-binding subunit"/>
    <property type="match status" value="1"/>
</dbReference>
<dbReference type="GO" id="GO:0005524">
    <property type="term" value="F:ATP binding"/>
    <property type="evidence" value="ECO:0007669"/>
    <property type="project" value="UniProtKB-KW"/>
</dbReference>
<dbReference type="Gene3D" id="2.40.50.100">
    <property type="match status" value="1"/>
</dbReference>
<dbReference type="Gene3D" id="3.40.50.300">
    <property type="entry name" value="P-loop containing nucleotide triphosphate hydrolases"/>
    <property type="match status" value="1"/>
</dbReference>
<organism evidence="5">
    <name type="scientific">uncultured Thermomicrobiales bacterium</name>
    <dbReference type="NCBI Taxonomy" id="1645740"/>
    <lineage>
        <taxon>Bacteria</taxon>
        <taxon>Pseudomonadati</taxon>
        <taxon>Thermomicrobiota</taxon>
        <taxon>Thermomicrobia</taxon>
        <taxon>Thermomicrobiales</taxon>
        <taxon>environmental samples</taxon>
    </lineage>
</organism>